<dbReference type="VEuPathDB" id="FungiDB:CJI96_0000784"/>
<sequence>MTATSVIWGCVAAVILSAVQSLGITLQRKSHVIPHTVEIRDDLELNPTEHEPLLPNTTASIHGRGSISTHIGLDNETNRYTHLYRRHLWLIGFLMFILANIFGSIVQLSTLPLIILSPLQSIGLIFNSIFSSMLLPGESFTSKLIIGTAIISIGACVIAYNGGAESDLPSDIGTDERFRLMLRKFKRPTFLTWWIFTFIVILALIRINFVLSRRIHQLLLHKTGKRLTRNNKKIVRLFTLYKGVLYAVISGTLTAHTFLFAKSIVDVVVATLLERSTPKSLSTYVTSILLLLATLTIVGMQLVAFNLGLSHILTSILYPLCFLVYNLVNLFNGVLYDELLLKDLMTKTQFFFVVIGLLGVLFGVVMISWDSALGPSERSSKEDSETLLYAKFPYLQTSHHVKLSFEESELLKQLQL</sequence>
<dbReference type="PANTHER" id="PTHR12570:SF86">
    <property type="entry name" value="ADR321CP"/>
    <property type="match status" value="1"/>
</dbReference>
<dbReference type="InterPro" id="IPR008521">
    <property type="entry name" value="Mg_trans_NIPA"/>
</dbReference>
<dbReference type="GO" id="GO:0016020">
    <property type="term" value="C:membrane"/>
    <property type="evidence" value="ECO:0007669"/>
    <property type="project" value="UniProtKB-SubCell"/>
</dbReference>
<feature type="transmembrane region" description="Helical" evidence="5">
    <location>
        <begin position="191"/>
        <end position="213"/>
    </location>
</feature>
<feature type="transmembrane region" description="Helical" evidence="5">
    <location>
        <begin position="281"/>
        <end position="304"/>
    </location>
</feature>
<dbReference type="VEuPathDB" id="FungiDB:QG37_05060"/>
<dbReference type="Proteomes" id="UP000037122">
    <property type="component" value="Unassembled WGS sequence"/>
</dbReference>
<keyword evidence="3 5" id="KW-1133">Transmembrane helix</keyword>
<dbReference type="VEuPathDB" id="FungiDB:B9J08_002950"/>
<keyword evidence="2 5" id="KW-0812">Transmembrane</keyword>
<dbReference type="EMBL" id="LGST01000035">
    <property type="protein sequence ID" value="KND98081.1"/>
    <property type="molecule type" value="Genomic_DNA"/>
</dbReference>
<dbReference type="AlphaFoldDB" id="A0A0L0NVA2"/>
<keyword evidence="4 5" id="KW-0472">Membrane</keyword>
<dbReference type="InterPro" id="IPR037185">
    <property type="entry name" value="EmrE-like"/>
</dbReference>
<dbReference type="GO" id="GO:0015095">
    <property type="term" value="F:magnesium ion transmembrane transporter activity"/>
    <property type="evidence" value="ECO:0007669"/>
    <property type="project" value="InterPro"/>
</dbReference>
<organism evidence="6 7">
    <name type="scientific">Candidozyma auris</name>
    <name type="common">Yeast</name>
    <name type="synonym">Candida auris</name>
    <dbReference type="NCBI Taxonomy" id="498019"/>
    <lineage>
        <taxon>Eukaryota</taxon>
        <taxon>Fungi</taxon>
        <taxon>Dikarya</taxon>
        <taxon>Ascomycota</taxon>
        <taxon>Saccharomycotina</taxon>
        <taxon>Pichiomycetes</taxon>
        <taxon>Metschnikowiaceae</taxon>
        <taxon>Candidozyma</taxon>
    </lineage>
</organism>
<proteinExistence type="predicted"/>
<evidence type="ECO:0000313" key="6">
    <source>
        <dbReference type="EMBL" id="KND98081.1"/>
    </source>
</evidence>
<reference evidence="7" key="1">
    <citation type="journal article" date="2015" name="BMC Genomics">
        <title>Draft genome of a commonly misdiagnosed multidrug resistant pathogen Candida auris.</title>
        <authorList>
            <person name="Chatterjee S."/>
            <person name="Alampalli S.V."/>
            <person name="Nageshan R.K."/>
            <person name="Chettiar S.T."/>
            <person name="Joshi S."/>
            <person name="Tatu U.S."/>
        </authorList>
    </citation>
    <scope>NUCLEOTIDE SEQUENCE [LARGE SCALE GENOMIC DNA]</scope>
    <source>
        <strain evidence="7">6684</strain>
    </source>
</reference>
<feature type="transmembrane region" description="Helical" evidence="5">
    <location>
        <begin position="88"/>
        <end position="108"/>
    </location>
</feature>
<dbReference type="SUPFAM" id="SSF103481">
    <property type="entry name" value="Multidrug resistance efflux transporter EmrE"/>
    <property type="match status" value="1"/>
</dbReference>
<dbReference type="VEuPathDB" id="FungiDB:CJI97_003023"/>
<evidence type="ECO:0000256" key="3">
    <source>
        <dbReference type="ARBA" id="ARBA00022989"/>
    </source>
</evidence>
<feature type="transmembrane region" description="Helical" evidence="5">
    <location>
        <begin position="144"/>
        <end position="163"/>
    </location>
</feature>
<feature type="transmembrane region" description="Helical" evidence="5">
    <location>
        <begin position="114"/>
        <end position="135"/>
    </location>
</feature>
<evidence type="ECO:0000256" key="2">
    <source>
        <dbReference type="ARBA" id="ARBA00022692"/>
    </source>
</evidence>
<dbReference type="Gene3D" id="1.10.3730.20">
    <property type="match status" value="1"/>
</dbReference>
<feature type="transmembrane region" description="Helical" evidence="5">
    <location>
        <begin position="348"/>
        <end position="369"/>
    </location>
</feature>
<feature type="transmembrane region" description="Helical" evidence="5">
    <location>
        <begin position="234"/>
        <end position="261"/>
    </location>
</feature>
<dbReference type="PANTHER" id="PTHR12570">
    <property type="match status" value="1"/>
</dbReference>
<evidence type="ECO:0008006" key="8">
    <source>
        <dbReference type="Google" id="ProtNLM"/>
    </source>
</evidence>
<accession>A0A0L0NVA2</accession>
<evidence type="ECO:0000256" key="4">
    <source>
        <dbReference type="ARBA" id="ARBA00023136"/>
    </source>
</evidence>
<evidence type="ECO:0000313" key="7">
    <source>
        <dbReference type="Proteomes" id="UP000037122"/>
    </source>
</evidence>
<dbReference type="VEuPathDB" id="FungiDB:CJJ07_001131"/>
<feature type="transmembrane region" description="Helical" evidence="5">
    <location>
        <begin position="6"/>
        <end position="26"/>
    </location>
</feature>
<comment type="caution">
    <text evidence="6">The sequence shown here is derived from an EMBL/GenBank/DDBJ whole genome shotgun (WGS) entry which is preliminary data.</text>
</comment>
<evidence type="ECO:0000256" key="5">
    <source>
        <dbReference type="SAM" id="Phobius"/>
    </source>
</evidence>
<comment type="subcellular location">
    <subcellularLocation>
        <location evidence="1">Membrane</location>
        <topology evidence="1">Multi-pass membrane protein</topology>
    </subcellularLocation>
</comment>
<name>A0A0L0NVA2_CANAR</name>
<dbReference type="VEuPathDB" id="FungiDB:CJJ09_001151"/>
<protein>
    <recommendedName>
        <fullName evidence="8">Magnesium transporter</fullName>
    </recommendedName>
</protein>
<feature type="transmembrane region" description="Helical" evidence="5">
    <location>
        <begin position="316"/>
        <end position="336"/>
    </location>
</feature>
<gene>
    <name evidence="6" type="ORF">QG37_05060</name>
</gene>
<evidence type="ECO:0000256" key="1">
    <source>
        <dbReference type="ARBA" id="ARBA00004141"/>
    </source>
</evidence>